<sequence>EHPFIIIGQLASILYFTILLVLMPITSIIENSLSK</sequence>
<dbReference type="EMBL" id="GL192493">
    <property type="protein sequence ID" value="EFB15265.1"/>
    <property type="molecule type" value="Genomic_DNA"/>
</dbReference>
<feature type="non-terminal residue" evidence="9">
    <location>
        <position position="35"/>
    </location>
</feature>
<dbReference type="GO" id="GO:0009055">
    <property type="term" value="F:electron transfer activity"/>
    <property type="evidence" value="ECO:0007669"/>
    <property type="project" value="InterPro"/>
</dbReference>
<dbReference type="PROSITE" id="PS51003">
    <property type="entry name" value="CYTB_CTER"/>
    <property type="match status" value="1"/>
</dbReference>
<dbReference type="InParanoid" id="D2H4V9"/>
<keyword evidence="4" id="KW-0249">Electron transport</keyword>
<dbReference type="GO" id="GO:0016020">
    <property type="term" value="C:membrane"/>
    <property type="evidence" value="ECO:0007669"/>
    <property type="project" value="UniProtKB-SubCell"/>
</dbReference>
<comment type="subcellular location">
    <subcellularLocation>
        <location evidence="1">Membrane</location>
        <topology evidence="1">Multi-pass membrane protein</topology>
    </subcellularLocation>
</comment>
<dbReference type="GO" id="GO:0016491">
    <property type="term" value="F:oxidoreductase activity"/>
    <property type="evidence" value="ECO:0007669"/>
    <property type="project" value="UniProtKB-UniRule"/>
</dbReference>
<evidence type="ECO:0000256" key="5">
    <source>
        <dbReference type="ARBA" id="ARBA00022989"/>
    </source>
</evidence>
<proteinExistence type="predicted"/>
<keyword evidence="3 7" id="KW-0812">Transmembrane</keyword>
<evidence type="ECO:0000256" key="7">
    <source>
        <dbReference type="SAM" id="Phobius"/>
    </source>
</evidence>
<dbReference type="GO" id="GO:0022900">
    <property type="term" value="P:electron transport chain"/>
    <property type="evidence" value="ECO:0007669"/>
    <property type="project" value="UniProtKB-UniRule"/>
</dbReference>
<evidence type="ECO:0000256" key="6">
    <source>
        <dbReference type="ARBA" id="ARBA00023136"/>
    </source>
</evidence>
<evidence type="ECO:0000256" key="4">
    <source>
        <dbReference type="ARBA" id="ARBA00022982"/>
    </source>
</evidence>
<keyword evidence="2" id="KW-0813">Transport</keyword>
<feature type="non-terminal residue" evidence="9">
    <location>
        <position position="1"/>
    </location>
</feature>
<name>D2H4V9_AILME</name>
<organism evidence="9">
    <name type="scientific">Ailuropoda melanoleuca</name>
    <name type="common">Giant panda</name>
    <dbReference type="NCBI Taxonomy" id="9646"/>
    <lineage>
        <taxon>Eukaryota</taxon>
        <taxon>Metazoa</taxon>
        <taxon>Chordata</taxon>
        <taxon>Craniata</taxon>
        <taxon>Vertebrata</taxon>
        <taxon>Euteleostomi</taxon>
        <taxon>Mammalia</taxon>
        <taxon>Eutheria</taxon>
        <taxon>Laurasiatheria</taxon>
        <taxon>Carnivora</taxon>
        <taxon>Caniformia</taxon>
        <taxon>Ursidae</taxon>
        <taxon>Ailuropoda</taxon>
    </lineage>
</organism>
<dbReference type="SUPFAM" id="SSF81648">
    <property type="entry name" value="a domain/subunit of cytochrome bc1 complex (Ubiquinol-cytochrome c reductase)"/>
    <property type="match status" value="1"/>
</dbReference>
<keyword evidence="6 7" id="KW-0472">Membrane</keyword>
<feature type="domain" description="Cytochrome b/b6 C-terminal region profile" evidence="8">
    <location>
        <begin position="1"/>
        <end position="35"/>
    </location>
</feature>
<evidence type="ECO:0000259" key="8">
    <source>
        <dbReference type="PROSITE" id="PS51003"/>
    </source>
</evidence>
<gene>
    <name evidence="9" type="ORF">PANDA_004876</name>
</gene>
<reference evidence="9" key="1">
    <citation type="journal article" date="2010" name="Nature">
        <title>The sequence and de novo assembly of the giant panda genome.</title>
        <authorList>
            <person name="Li R."/>
            <person name="Fan W."/>
            <person name="Tian G."/>
            <person name="Zhu H."/>
            <person name="He L."/>
            <person name="Cai J."/>
            <person name="Huang Q."/>
            <person name="Cai Q."/>
            <person name="Li B."/>
            <person name="Bai Y."/>
            <person name="Zhang Z."/>
            <person name="Zhang Y."/>
            <person name="Wang W."/>
            <person name="Li J."/>
            <person name="Wei F."/>
            <person name="Li H."/>
            <person name="Jian M."/>
            <person name="Li J."/>
            <person name="Zhang Z."/>
            <person name="Nielsen R."/>
            <person name="Li D."/>
            <person name="Gu W."/>
            <person name="Yang Z."/>
            <person name="Xuan Z."/>
            <person name="Ryder O.A."/>
            <person name="Leung F.C."/>
            <person name="Zhou Y."/>
            <person name="Cao J."/>
            <person name="Sun X."/>
            <person name="Fu Y."/>
            <person name="Fang X."/>
            <person name="Guo X."/>
            <person name="Wang B."/>
            <person name="Hou R."/>
            <person name="Shen F."/>
            <person name="Mu B."/>
            <person name="Ni P."/>
            <person name="Lin R."/>
            <person name="Qian W."/>
            <person name="Wang G."/>
            <person name="Yu C."/>
            <person name="Nie W."/>
            <person name="Wang J."/>
            <person name="Wu Z."/>
            <person name="Liang H."/>
            <person name="Min J."/>
            <person name="Wu Q."/>
            <person name="Cheng S."/>
            <person name="Ruan J."/>
            <person name="Wang M."/>
            <person name="Shi Z."/>
            <person name="Wen M."/>
            <person name="Liu B."/>
            <person name="Ren X."/>
            <person name="Zheng H."/>
            <person name="Dong D."/>
            <person name="Cook K."/>
            <person name="Shan G."/>
            <person name="Zhang H."/>
            <person name="Kosiol C."/>
            <person name="Xie X."/>
            <person name="Lu Z."/>
            <person name="Zheng H."/>
            <person name="Li Y."/>
            <person name="Steiner C.C."/>
            <person name="Lam T.T."/>
            <person name="Lin S."/>
            <person name="Zhang Q."/>
            <person name="Li G."/>
            <person name="Tian J."/>
            <person name="Gong T."/>
            <person name="Liu H."/>
            <person name="Zhang D."/>
            <person name="Fang L."/>
            <person name="Ye C."/>
            <person name="Zhang J."/>
            <person name="Hu W."/>
            <person name="Xu A."/>
            <person name="Ren Y."/>
            <person name="Zhang G."/>
            <person name="Bruford M.W."/>
            <person name="Li Q."/>
            <person name="Ma L."/>
            <person name="Guo Y."/>
            <person name="An N."/>
            <person name="Hu Y."/>
            <person name="Zheng Y."/>
            <person name="Shi Y."/>
            <person name="Li Z."/>
            <person name="Liu Q."/>
            <person name="Chen Y."/>
            <person name="Zhao J."/>
            <person name="Qu N."/>
            <person name="Zhao S."/>
            <person name="Tian F."/>
            <person name="Wang X."/>
            <person name="Wang H."/>
            <person name="Xu L."/>
            <person name="Liu X."/>
            <person name="Vinar T."/>
            <person name="Wang Y."/>
            <person name="Lam T.W."/>
            <person name="Yiu S.M."/>
            <person name="Liu S."/>
            <person name="Zhang H."/>
            <person name="Li D."/>
            <person name="Huang Y."/>
            <person name="Wang X."/>
            <person name="Yang G."/>
            <person name="Jiang Z."/>
            <person name="Wang J."/>
            <person name="Qin N."/>
            <person name="Li L."/>
            <person name="Li J."/>
            <person name="Bolund L."/>
            <person name="Kristiansen K."/>
            <person name="Wong G.K."/>
            <person name="Olson M."/>
            <person name="Zhang X."/>
            <person name="Li S."/>
            <person name="Yang H."/>
            <person name="Wang J."/>
            <person name="Wang J."/>
        </authorList>
    </citation>
    <scope>NUCLEOTIDE SEQUENCE [LARGE SCALE GENOMIC DNA]</scope>
</reference>
<dbReference type="HOGENOM" id="CLU_3370787_0_0_1"/>
<dbReference type="AlphaFoldDB" id="D2H4V9"/>
<evidence type="ECO:0000256" key="3">
    <source>
        <dbReference type="ARBA" id="ARBA00022692"/>
    </source>
</evidence>
<keyword evidence="5 7" id="KW-1133">Transmembrane helix</keyword>
<dbReference type="InterPro" id="IPR005798">
    <property type="entry name" value="Cyt_b/b6_C"/>
</dbReference>
<evidence type="ECO:0000313" key="9">
    <source>
        <dbReference type="EMBL" id="EFB15265.1"/>
    </source>
</evidence>
<protein>
    <recommendedName>
        <fullName evidence="8">Cytochrome b/b6 C-terminal region profile domain-containing protein</fullName>
    </recommendedName>
</protein>
<feature type="transmembrane region" description="Helical" evidence="7">
    <location>
        <begin position="6"/>
        <end position="29"/>
    </location>
</feature>
<evidence type="ECO:0000256" key="2">
    <source>
        <dbReference type="ARBA" id="ARBA00022448"/>
    </source>
</evidence>
<evidence type="ECO:0000256" key="1">
    <source>
        <dbReference type="ARBA" id="ARBA00004141"/>
    </source>
</evidence>
<accession>D2H4V9</accession>
<dbReference type="InterPro" id="IPR036150">
    <property type="entry name" value="Cyt_b/b6_C_sf"/>
</dbReference>